<evidence type="ECO:0000313" key="3">
    <source>
        <dbReference type="Proteomes" id="UP000032675"/>
    </source>
</evidence>
<dbReference type="Gene3D" id="1.10.10.10">
    <property type="entry name" value="Winged helix-like DNA-binding domain superfamily/Winged helix DNA-binding domain"/>
    <property type="match status" value="1"/>
</dbReference>
<evidence type="ECO:0000313" key="2">
    <source>
        <dbReference type="EMBL" id="GAN95441.1"/>
    </source>
</evidence>
<dbReference type="InterPro" id="IPR012318">
    <property type="entry name" value="HTH_CRP"/>
</dbReference>
<organism evidence="2 3">
    <name type="scientific">Komagataeibacter europaeus NBRC 3261</name>
    <dbReference type="NCBI Taxonomy" id="1234669"/>
    <lineage>
        <taxon>Bacteria</taxon>
        <taxon>Pseudomonadati</taxon>
        <taxon>Pseudomonadota</taxon>
        <taxon>Alphaproteobacteria</taxon>
        <taxon>Acetobacterales</taxon>
        <taxon>Acetobacteraceae</taxon>
        <taxon>Komagataeibacter</taxon>
    </lineage>
</organism>
<evidence type="ECO:0000259" key="1">
    <source>
        <dbReference type="Pfam" id="PF13545"/>
    </source>
</evidence>
<gene>
    <name evidence="2" type="ORF">Geu3261_0024_004</name>
</gene>
<dbReference type="GO" id="GO:0006355">
    <property type="term" value="P:regulation of DNA-templated transcription"/>
    <property type="evidence" value="ECO:0007669"/>
    <property type="project" value="InterPro"/>
</dbReference>
<dbReference type="InterPro" id="IPR036388">
    <property type="entry name" value="WH-like_DNA-bd_sf"/>
</dbReference>
<dbReference type="Pfam" id="PF13545">
    <property type="entry name" value="HTH_Crp_2"/>
    <property type="match status" value="1"/>
</dbReference>
<feature type="domain" description="HTH crp-type" evidence="1">
    <location>
        <begin position="103"/>
        <end position="148"/>
    </location>
</feature>
<dbReference type="GO" id="GO:0003677">
    <property type="term" value="F:DNA binding"/>
    <property type="evidence" value="ECO:0007669"/>
    <property type="project" value="InterPro"/>
</dbReference>
<dbReference type="SUPFAM" id="SSF46785">
    <property type="entry name" value="Winged helix' DNA-binding domain"/>
    <property type="match status" value="1"/>
</dbReference>
<dbReference type="AlphaFoldDB" id="A0A0D6PY54"/>
<proteinExistence type="predicted"/>
<dbReference type="RefSeq" id="WP_048849948.1">
    <property type="nucleotide sequence ID" value="NZ_BANI01000024.1"/>
</dbReference>
<protein>
    <recommendedName>
        <fullName evidence="1">HTH crp-type domain-containing protein</fullName>
    </recommendedName>
</protein>
<dbReference type="EMBL" id="BANI01000024">
    <property type="protein sequence ID" value="GAN95441.1"/>
    <property type="molecule type" value="Genomic_DNA"/>
</dbReference>
<sequence length="198" mass="22013">MSRIVRLTTKRQMADQQAAATIAEQLELITPEMLEGAPGDLKLLLSRAIYSAQKQSRPNTEGLWPGGFTMISRDQTKLVWDAIRALPPEDRPQQVRHAFDLALLSLRQDTGEIMMRRDELAEEIGCSPQNVSQIMGVLERMGAVRRTRQKVPGVRGPGVAVYYINPHVGWNGSLDARKAQAEEIHPPVQLELLQGGAK</sequence>
<reference evidence="2 3" key="1">
    <citation type="submission" date="2012-11" db="EMBL/GenBank/DDBJ databases">
        <title>Whole genome sequence of Gluconacetobacter europaeus NBRC3261.</title>
        <authorList>
            <person name="Azuma Y."/>
            <person name="Higashiura N."/>
            <person name="Hirakawa H."/>
            <person name="Matsushita K."/>
        </authorList>
    </citation>
    <scope>NUCLEOTIDE SEQUENCE [LARGE SCALE GENOMIC DNA]</scope>
    <source>
        <strain evidence="2 3">NBRC 3261</strain>
    </source>
</reference>
<dbReference type="Proteomes" id="UP000032675">
    <property type="component" value="Unassembled WGS sequence"/>
</dbReference>
<name>A0A0D6PY54_KOMEU</name>
<comment type="caution">
    <text evidence="2">The sequence shown here is derived from an EMBL/GenBank/DDBJ whole genome shotgun (WGS) entry which is preliminary data.</text>
</comment>
<dbReference type="InterPro" id="IPR036390">
    <property type="entry name" value="WH_DNA-bd_sf"/>
</dbReference>
<accession>A0A0D6PY54</accession>